<evidence type="ECO:0000256" key="1">
    <source>
        <dbReference type="SAM" id="SignalP"/>
    </source>
</evidence>
<dbReference type="Pfam" id="PF13027">
    <property type="entry name" value="DUF3888"/>
    <property type="match status" value="1"/>
</dbReference>
<reference evidence="2 3" key="1">
    <citation type="submission" date="2019-08" db="EMBL/GenBank/DDBJ databases">
        <title>Bacillus genomes from the desert of Cuatro Cienegas, Coahuila.</title>
        <authorList>
            <person name="Olmedo-Alvarez G."/>
        </authorList>
    </citation>
    <scope>NUCLEOTIDE SEQUENCE [LARGE SCALE GENOMIC DNA]</scope>
    <source>
        <strain evidence="2 3">CH40_1T</strain>
    </source>
</reference>
<proteinExistence type="predicted"/>
<dbReference type="AlphaFoldDB" id="A0A5D4KBJ1"/>
<name>A0A5D4KBJ1_9BACI</name>
<feature type="signal peptide" evidence="1">
    <location>
        <begin position="1"/>
        <end position="24"/>
    </location>
</feature>
<evidence type="ECO:0000313" key="2">
    <source>
        <dbReference type="EMBL" id="TYR74764.1"/>
    </source>
</evidence>
<evidence type="ECO:0000313" key="3">
    <source>
        <dbReference type="Proteomes" id="UP000323317"/>
    </source>
</evidence>
<dbReference type="EMBL" id="VTEH01000010">
    <property type="protein sequence ID" value="TYR74764.1"/>
    <property type="molecule type" value="Genomic_DNA"/>
</dbReference>
<keyword evidence="1" id="KW-0732">Signal</keyword>
<comment type="caution">
    <text evidence="2">The sequence shown here is derived from an EMBL/GenBank/DDBJ whole genome shotgun (WGS) entry which is preliminary data.</text>
</comment>
<gene>
    <name evidence="2" type="ORF">FZC79_12960</name>
</gene>
<dbReference type="RefSeq" id="WP_148947222.1">
    <property type="nucleotide sequence ID" value="NZ_JBNIKK010000020.1"/>
</dbReference>
<feature type="chain" id="PRO_5022722763" evidence="1">
    <location>
        <begin position="25"/>
        <end position="119"/>
    </location>
</feature>
<organism evidence="2 3">
    <name type="scientific">Rossellomorea vietnamensis</name>
    <dbReference type="NCBI Taxonomy" id="218284"/>
    <lineage>
        <taxon>Bacteria</taxon>
        <taxon>Bacillati</taxon>
        <taxon>Bacillota</taxon>
        <taxon>Bacilli</taxon>
        <taxon>Bacillales</taxon>
        <taxon>Bacillaceae</taxon>
        <taxon>Rossellomorea</taxon>
    </lineage>
</organism>
<accession>A0A5D4KBJ1</accession>
<dbReference type="Proteomes" id="UP000323317">
    <property type="component" value="Unassembled WGS sequence"/>
</dbReference>
<protein>
    <submittedName>
        <fullName evidence="2">DUF3888 domain-containing protein</fullName>
    </submittedName>
</protein>
<sequence>MKKLIVMSLALIFVLILTPIQSQAENNQTIITDAFLTTLSPHIGNAVTGQYGELTQYALYDIEILSIERTHNGRTFGFNIVLKVYPFEEAHNYIGADTLTLEVMPSGVNVTSYKHQKYR</sequence>
<dbReference type="InterPro" id="IPR024984">
    <property type="entry name" value="DUF3888"/>
</dbReference>